<organism evidence="1 2">
    <name type="scientific">Thelephora terrestris</name>
    <dbReference type="NCBI Taxonomy" id="56493"/>
    <lineage>
        <taxon>Eukaryota</taxon>
        <taxon>Fungi</taxon>
        <taxon>Dikarya</taxon>
        <taxon>Basidiomycota</taxon>
        <taxon>Agaricomycotina</taxon>
        <taxon>Agaricomycetes</taxon>
        <taxon>Thelephorales</taxon>
        <taxon>Thelephoraceae</taxon>
        <taxon>Thelephora</taxon>
    </lineage>
</organism>
<comment type="caution">
    <text evidence="1">The sequence shown here is derived from an EMBL/GenBank/DDBJ whole genome shotgun (WGS) entry which is preliminary data.</text>
</comment>
<sequence>MTCYLWDIASVPHCHHSLTTYNSDWEYAWPKLLQKSYELGLLPLVKRFQICAHISKFAPKHLNRFTLRYFSTLTNLQELVIDHLQVSTSMPIVQQCFGHLSPNLLFLALKEPKGTCCQLKDELVKEMVTLLGGLRFCYLDLAEVSCAQLLLYKCAGTLETLRLYSTGASPVEHCPRKYLDLSHQNKSLRTLETTAGLMEFSSLRTLNIPKPTPSSITSPAPLDAVIIFWDCEFSGGGLCMSNQTVYAIRGEDFSQSIKLEFRVLHKMHNVQEF</sequence>
<reference evidence="1" key="2">
    <citation type="submission" date="2020-11" db="EMBL/GenBank/DDBJ databases">
        <authorList>
            <consortium name="DOE Joint Genome Institute"/>
            <person name="Kuo A."/>
            <person name="Miyauchi S."/>
            <person name="Kiss E."/>
            <person name="Drula E."/>
            <person name="Kohler A."/>
            <person name="Sanchez-Garcia M."/>
            <person name="Andreopoulos B."/>
            <person name="Barry K.W."/>
            <person name="Bonito G."/>
            <person name="Buee M."/>
            <person name="Carver A."/>
            <person name="Chen C."/>
            <person name="Cichocki N."/>
            <person name="Clum A."/>
            <person name="Culley D."/>
            <person name="Crous P.W."/>
            <person name="Fauchery L."/>
            <person name="Girlanda M."/>
            <person name="Hayes R."/>
            <person name="Keri Z."/>
            <person name="Labutti K."/>
            <person name="Lipzen A."/>
            <person name="Lombard V."/>
            <person name="Magnuson J."/>
            <person name="Maillard F."/>
            <person name="Morin E."/>
            <person name="Murat C."/>
            <person name="Nolan M."/>
            <person name="Ohm R."/>
            <person name="Pangilinan J."/>
            <person name="Pereira M."/>
            <person name="Perotto S."/>
            <person name="Peter M."/>
            <person name="Riley R."/>
            <person name="Sitrit Y."/>
            <person name="Stielow B."/>
            <person name="Szollosi G."/>
            <person name="Zifcakova L."/>
            <person name="Stursova M."/>
            <person name="Spatafora J.W."/>
            <person name="Tedersoo L."/>
            <person name="Vaario L.-M."/>
            <person name="Yamada A."/>
            <person name="Yan M."/>
            <person name="Wang P."/>
            <person name="Xu J."/>
            <person name="Bruns T."/>
            <person name="Baldrian P."/>
            <person name="Vilgalys R."/>
            <person name="Henrissat B."/>
            <person name="Grigoriev I.V."/>
            <person name="Hibbett D."/>
            <person name="Nagy L.G."/>
            <person name="Martin F.M."/>
        </authorList>
    </citation>
    <scope>NUCLEOTIDE SEQUENCE</scope>
    <source>
        <strain evidence="1">UH-Tt-Lm1</strain>
    </source>
</reference>
<dbReference type="AlphaFoldDB" id="A0A9P6HMZ4"/>
<dbReference type="EMBL" id="WIUZ02000002">
    <property type="protein sequence ID" value="KAF9790958.1"/>
    <property type="molecule type" value="Genomic_DNA"/>
</dbReference>
<protein>
    <submittedName>
        <fullName evidence="1">Uncharacterized protein</fullName>
    </submittedName>
</protein>
<accession>A0A9P6HMZ4</accession>
<evidence type="ECO:0000313" key="2">
    <source>
        <dbReference type="Proteomes" id="UP000736335"/>
    </source>
</evidence>
<reference evidence="1" key="1">
    <citation type="journal article" date="2020" name="Nat. Commun.">
        <title>Large-scale genome sequencing of mycorrhizal fungi provides insights into the early evolution of symbiotic traits.</title>
        <authorList>
            <person name="Miyauchi S."/>
            <person name="Kiss E."/>
            <person name="Kuo A."/>
            <person name="Drula E."/>
            <person name="Kohler A."/>
            <person name="Sanchez-Garcia M."/>
            <person name="Morin E."/>
            <person name="Andreopoulos B."/>
            <person name="Barry K.W."/>
            <person name="Bonito G."/>
            <person name="Buee M."/>
            <person name="Carver A."/>
            <person name="Chen C."/>
            <person name="Cichocki N."/>
            <person name="Clum A."/>
            <person name="Culley D."/>
            <person name="Crous P.W."/>
            <person name="Fauchery L."/>
            <person name="Girlanda M."/>
            <person name="Hayes R.D."/>
            <person name="Keri Z."/>
            <person name="LaButti K."/>
            <person name="Lipzen A."/>
            <person name="Lombard V."/>
            <person name="Magnuson J."/>
            <person name="Maillard F."/>
            <person name="Murat C."/>
            <person name="Nolan M."/>
            <person name="Ohm R.A."/>
            <person name="Pangilinan J."/>
            <person name="Pereira M.F."/>
            <person name="Perotto S."/>
            <person name="Peter M."/>
            <person name="Pfister S."/>
            <person name="Riley R."/>
            <person name="Sitrit Y."/>
            <person name="Stielow J.B."/>
            <person name="Szollosi G."/>
            <person name="Zifcakova L."/>
            <person name="Stursova M."/>
            <person name="Spatafora J.W."/>
            <person name="Tedersoo L."/>
            <person name="Vaario L.M."/>
            <person name="Yamada A."/>
            <person name="Yan M."/>
            <person name="Wang P."/>
            <person name="Xu J."/>
            <person name="Bruns T."/>
            <person name="Baldrian P."/>
            <person name="Vilgalys R."/>
            <person name="Dunand C."/>
            <person name="Henrissat B."/>
            <person name="Grigoriev I.V."/>
            <person name="Hibbett D."/>
            <person name="Nagy L.G."/>
            <person name="Martin F.M."/>
        </authorList>
    </citation>
    <scope>NUCLEOTIDE SEQUENCE</scope>
    <source>
        <strain evidence="1">UH-Tt-Lm1</strain>
    </source>
</reference>
<dbReference type="Proteomes" id="UP000736335">
    <property type="component" value="Unassembled WGS sequence"/>
</dbReference>
<evidence type="ECO:0000313" key="1">
    <source>
        <dbReference type="EMBL" id="KAF9790958.1"/>
    </source>
</evidence>
<dbReference type="SUPFAM" id="SSF52047">
    <property type="entry name" value="RNI-like"/>
    <property type="match status" value="1"/>
</dbReference>
<proteinExistence type="predicted"/>
<name>A0A9P6HMZ4_9AGAM</name>
<keyword evidence="2" id="KW-1185">Reference proteome</keyword>
<gene>
    <name evidence="1" type="ORF">BJ322DRAFT_1104604</name>
</gene>